<evidence type="ECO:0000256" key="2">
    <source>
        <dbReference type="ARBA" id="ARBA00007802"/>
    </source>
</evidence>
<evidence type="ECO:0000256" key="5">
    <source>
        <dbReference type="ARBA" id="ARBA00023136"/>
    </source>
</evidence>
<dbReference type="eggNOG" id="COG3846">
    <property type="taxonomic scope" value="Bacteria"/>
</dbReference>
<dbReference type="AlphaFoldDB" id="J0QQK7"/>
<keyword evidence="9" id="KW-1185">Reference proteome</keyword>
<feature type="compositionally biased region" description="Polar residues" evidence="6">
    <location>
        <begin position="312"/>
        <end position="327"/>
    </location>
</feature>
<evidence type="ECO:0000256" key="1">
    <source>
        <dbReference type="ARBA" id="ARBA00004141"/>
    </source>
</evidence>
<feature type="transmembrane region" description="Helical" evidence="7">
    <location>
        <begin position="7"/>
        <end position="28"/>
    </location>
</feature>
<proteinExistence type="inferred from homology"/>
<dbReference type="GO" id="GO:0030255">
    <property type="term" value="P:protein secretion by the type IV secretion system"/>
    <property type="evidence" value="ECO:0007669"/>
    <property type="project" value="InterPro"/>
</dbReference>
<dbReference type="Pfam" id="PF04610">
    <property type="entry name" value="TrbL"/>
    <property type="match status" value="1"/>
</dbReference>
<evidence type="ECO:0000313" key="9">
    <source>
        <dbReference type="Proteomes" id="UP000009017"/>
    </source>
</evidence>
<dbReference type="InterPro" id="IPR014150">
    <property type="entry name" value="Conjugal_tfr_TrbL"/>
</dbReference>
<dbReference type="GO" id="GO:0016020">
    <property type="term" value="C:membrane"/>
    <property type="evidence" value="ECO:0007669"/>
    <property type="project" value="UniProtKB-SubCell"/>
</dbReference>
<comment type="subcellular location">
    <subcellularLocation>
        <location evidence="1">Membrane</location>
        <topology evidence="1">Multi-pass membrane protein</topology>
    </subcellularLocation>
</comment>
<sequence length="405" mass="41332">MFRQADIADFVGEFIRIILVVGFFAALLEYSQEWATAIIDSFREAGAHASGRSKPLFPGDLFEEAVSLADVVLNARSWGLFTAVTKSLAAMIVLLCFAFIAAFMAFTLVESYIIINASVIFMGFGASQWTRELTITAFRYSLSVGAKLFVLTLIVTLITDSAVTWRKAYDGASASMWTLIGLSFVCAYLAKTIPDTIAGLISGTSSGGGGSIGSMASASVGAAVALGAAAATGGASTGVTGTMGAAGGAGGGMGSAMGGMGAAGGAGGGMGSAMEGMRSNNINASRMTGNPFKGGNKPQYYSENPRTAGGVSPSTRTNQAKPQSTGGTSKGEAVNIGLKTVGTLAAISVPGMEDATNLNLNTPPPSLEDTLLQDAHEYYNSQSNETEVVDNTANTISAGPGKKDE</sequence>
<dbReference type="HOGENOM" id="CLU_030486_2_0_5"/>
<organism evidence="8 9">
    <name type="scientific">Bartonella melophagi K-2C</name>
    <dbReference type="NCBI Taxonomy" id="1094557"/>
    <lineage>
        <taxon>Bacteria</taxon>
        <taxon>Pseudomonadati</taxon>
        <taxon>Pseudomonadota</taxon>
        <taxon>Alphaproteobacteria</taxon>
        <taxon>Hyphomicrobiales</taxon>
        <taxon>Bartonellaceae</taxon>
        <taxon>Bartonella</taxon>
    </lineage>
</organism>
<reference evidence="8 9" key="1">
    <citation type="submission" date="2012-03" db="EMBL/GenBank/DDBJ databases">
        <title>The Genome Sequence of Bartonella melophagi K-2C.</title>
        <authorList>
            <consortium name="The Broad Institute Genome Sequencing Platform"/>
            <consortium name="The Broad Institute Genome Sequencing Center for Infectious Disease"/>
            <person name="Feldgarden M."/>
            <person name="Kirby J."/>
            <person name="Kosoy M."/>
            <person name="Birtles R."/>
            <person name="Probert W.S."/>
            <person name="Chiaraviglio L."/>
            <person name="Young S.K."/>
            <person name="Zeng Q."/>
            <person name="Gargeya S."/>
            <person name="Fitzgerald M."/>
            <person name="Haas B."/>
            <person name="Abouelleil A."/>
            <person name="Alvarado L."/>
            <person name="Arachchi H.M."/>
            <person name="Berlin A."/>
            <person name="Chapman S.B."/>
            <person name="Gearin G."/>
            <person name="Goldberg J."/>
            <person name="Griggs A."/>
            <person name="Gujja S."/>
            <person name="Hansen M."/>
            <person name="Heiman D."/>
            <person name="Howarth C."/>
            <person name="Larimer J."/>
            <person name="Lui A."/>
            <person name="MacDonald P.J.P."/>
            <person name="McCowen C."/>
            <person name="Montmayeur A."/>
            <person name="Murphy C."/>
            <person name="Neiman D."/>
            <person name="Pearson M."/>
            <person name="Priest M."/>
            <person name="Roberts A."/>
            <person name="Saif S."/>
            <person name="Shea T."/>
            <person name="Sisk P."/>
            <person name="Stolte C."/>
            <person name="Sykes S."/>
            <person name="Wortman J."/>
            <person name="Nusbaum C."/>
            <person name="Birren B."/>
        </authorList>
    </citation>
    <scope>NUCLEOTIDE SEQUENCE [LARGE SCALE GENOMIC DNA]</scope>
    <source>
        <strain evidence="8 9">K-2C</strain>
    </source>
</reference>
<feature type="region of interest" description="Disordered" evidence="6">
    <location>
        <begin position="381"/>
        <end position="405"/>
    </location>
</feature>
<evidence type="ECO:0000256" key="3">
    <source>
        <dbReference type="ARBA" id="ARBA00022692"/>
    </source>
</evidence>
<name>J0QQK7_9HYPH</name>
<dbReference type="EMBL" id="AIMA01000035">
    <property type="protein sequence ID" value="EJF88046.1"/>
    <property type="molecule type" value="Genomic_DNA"/>
</dbReference>
<dbReference type="PATRIC" id="fig|1094557.3.peg.1351"/>
<keyword evidence="4 7" id="KW-1133">Transmembrane helix</keyword>
<feature type="transmembrane region" description="Helical" evidence="7">
    <location>
        <begin position="88"/>
        <end position="106"/>
    </location>
</feature>
<dbReference type="NCBIfam" id="TIGR02783">
    <property type="entry name" value="TrbL_P"/>
    <property type="match status" value="1"/>
</dbReference>
<feature type="region of interest" description="Disordered" evidence="6">
    <location>
        <begin position="302"/>
        <end position="332"/>
    </location>
</feature>
<evidence type="ECO:0000313" key="8">
    <source>
        <dbReference type="EMBL" id="EJF88046.1"/>
    </source>
</evidence>
<dbReference type="InterPro" id="IPR007688">
    <property type="entry name" value="Conjugal_tfr_TrbL/VirB6"/>
</dbReference>
<feature type="transmembrane region" description="Helical" evidence="7">
    <location>
        <begin position="137"/>
        <end position="159"/>
    </location>
</feature>
<accession>J0QQK7</accession>
<keyword evidence="5 7" id="KW-0472">Membrane</keyword>
<dbReference type="Proteomes" id="UP000009017">
    <property type="component" value="Unassembled WGS sequence"/>
</dbReference>
<evidence type="ECO:0000256" key="4">
    <source>
        <dbReference type="ARBA" id="ARBA00022989"/>
    </source>
</evidence>
<evidence type="ECO:0000256" key="7">
    <source>
        <dbReference type="SAM" id="Phobius"/>
    </source>
</evidence>
<keyword evidence="3 7" id="KW-0812">Transmembrane</keyword>
<protein>
    <submittedName>
        <fullName evidence="8">P-type conjugative transfer protein TrbL</fullName>
    </submittedName>
</protein>
<evidence type="ECO:0000256" key="6">
    <source>
        <dbReference type="SAM" id="MobiDB-lite"/>
    </source>
</evidence>
<gene>
    <name evidence="8" type="ORF">ME3_01318</name>
</gene>
<comment type="similarity">
    <text evidence="2">Belongs to the TrbL/VirB6 family.</text>
</comment>
<comment type="caution">
    <text evidence="8">The sequence shown here is derived from an EMBL/GenBank/DDBJ whole genome shotgun (WGS) entry which is preliminary data.</text>
</comment>
<feature type="transmembrane region" description="Helical" evidence="7">
    <location>
        <begin position="171"/>
        <end position="190"/>
    </location>
</feature>
<feature type="compositionally biased region" description="Polar residues" evidence="6">
    <location>
        <begin position="381"/>
        <end position="397"/>
    </location>
</feature>